<reference evidence="1 2" key="1">
    <citation type="submission" date="2023-07" db="EMBL/GenBank/DDBJ databases">
        <title>Genomic Encyclopedia of Type Strains, Phase IV (KMG-IV): sequencing the most valuable type-strain genomes for metagenomic binning, comparative biology and taxonomic classification.</title>
        <authorList>
            <person name="Goeker M."/>
        </authorList>
    </citation>
    <scope>NUCLEOTIDE SEQUENCE [LARGE SCALE GENOMIC DNA]</scope>
    <source>
        <strain evidence="1 2">DSM 20694</strain>
    </source>
</reference>
<gene>
    <name evidence="1" type="ORF">J2S18_001054</name>
</gene>
<sequence>MPEARKKMGCKNCMIAFRNEDESNGITFIAPEKLKDLEELQYNYTYAEGVNYADNIQNIYLKKPTGAEIQLTFSNISSKMLAKIMGKKYNKGGYSTNANEKAVPVAILFQETYSDGSFINTVFYNVKLARDESTAKSSGENFDFTPIVLKGKAIPFNNKKAIDEISFVMDSAETDVDKTKLYKFFTEVVYAADEDIA</sequence>
<comment type="caution">
    <text evidence="1">The sequence shown here is derived from an EMBL/GenBank/DDBJ whole genome shotgun (WGS) entry which is preliminary data.</text>
</comment>
<keyword evidence="2" id="KW-1185">Reference proteome</keyword>
<dbReference type="InterPro" id="IPR006490">
    <property type="entry name" value="Maj_tail_phi13"/>
</dbReference>
<proteinExistence type="predicted"/>
<dbReference type="RefSeq" id="WP_307484152.1">
    <property type="nucleotide sequence ID" value="NZ_JAUSUF010000002.1"/>
</dbReference>
<organism evidence="1 2">
    <name type="scientific">Eubacterium multiforme</name>
    <dbReference type="NCBI Taxonomy" id="83339"/>
    <lineage>
        <taxon>Bacteria</taxon>
        <taxon>Bacillati</taxon>
        <taxon>Bacillota</taxon>
        <taxon>Clostridia</taxon>
        <taxon>Eubacteriales</taxon>
        <taxon>Eubacteriaceae</taxon>
        <taxon>Eubacterium</taxon>
    </lineage>
</organism>
<evidence type="ECO:0000313" key="1">
    <source>
        <dbReference type="EMBL" id="MDQ0149124.1"/>
    </source>
</evidence>
<dbReference type="NCBIfam" id="TIGR01603">
    <property type="entry name" value="maj_tail_phi13"/>
    <property type="match status" value="1"/>
</dbReference>
<protein>
    <submittedName>
        <fullName evidence="1">Phi13 family phage major tail protein</fullName>
    </submittedName>
</protein>
<name>A0ABT9US43_9FIRM</name>
<accession>A0ABT9US43</accession>
<evidence type="ECO:0000313" key="2">
    <source>
        <dbReference type="Proteomes" id="UP001228504"/>
    </source>
</evidence>
<dbReference type="Proteomes" id="UP001228504">
    <property type="component" value="Unassembled WGS sequence"/>
</dbReference>
<dbReference type="EMBL" id="JAUSUF010000002">
    <property type="protein sequence ID" value="MDQ0149124.1"/>
    <property type="molecule type" value="Genomic_DNA"/>
</dbReference>